<keyword evidence="15" id="KW-1185">Reference proteome</keyword>
<dbReference type="Pfam" id="PF01909">
    <property type="entry name" value="NTP_transf_2"/>
    <property type="match status" value="1"/>
</dbReference>
<dbReference type="InterPro" id="IPR011068">
    <property type="entry name" value="NuclTrfase_I-like_C"/>
</dbReference>
<organism evidence="14 15">
    <name type="scientific">Collybiopsis luxurians FD-317 M1</name>
    <dbReference type="NCBI Taxonomy" id="944289"/>
    <lineage>
        <taxon>Eukaryota</taxon>
        <taxon>Fungi</taxon>
        <taxon>Dikarya</taxon>
        <taxon>Basidiomycota</taxon>
        <taxon>Agaricomycotina</taxon>
        <taxon>Agaricomycetes</taxon>
        <taxon>Agaricomycetidae</taxon>
        <taxon>Agaricales</taxon>
        <taxon>Marasmiineae</taxon>
        <taxon>Omphalotaceae</taxon>
        <taxon>Collybiopsis</taxon>
        <taxon>Collybiopsis luxurians</taxon>
    </lineage>
</organism>
<dbReference type="EC" id="2.7.7.19" evidence="3"/>
<comment type="subcellular location">
    <subcellularLocation>
        <location evidence="1">Nucleus</location>
    </subcellularLocation>
</comment>
<evidence type="ECO:0000259" key="11">
    <source>
        <dbReference type="Pfam" id="PF03372"/>
    </source>
</evidence>
<dbReference type="SUPFAM" id="SSF56219">
    <property type="entry name" value="DNase I-like"/>
    <property type="match status" value="1"/>
</dbReference>
<evidence type="ECO:0000256" key="9">
    <source>
        <dbReference type="SAM" id="MobiDB-lite"/>
    </source>
</evidence>
<feature type="region of interest" description="Disordered" evidence="9">
    <location>
        <begin position="1013"/>
        <end position="1043"/>
    </location>
</feature>
<dbReference type="PANTHER" id="PTHR10682">
    <property type="entry name" value="POLY A POLYMERASE"/>
    <property type="match status" value="1"/>
</dbReference>
<dbReference type="EMBL" id="KN834839">
    <property type="protein sequence ID" value="KIK52687.1"/>
    <property type="molecule type" value="Genomic_DNA"/>
</dbReference>
<dbReference type="HOGENOM" id="CLU_004292_0_0_1"/>
<sequence length="1172" mass="129979">MDHPTVNISNLTANRTALVLVPPKEFAERLNPFRLVHDKAAPRWTAHITLHFSFVDVPNFPASVAAIEHGLSQIEPFSFKLDGVGSFSLSGYETVHLSISDDANIQRVWSVIAKALNYSGRSLTPHVTLGQAPHNNPEALASLRRKAQRLLESVGELEWPVRSVVFLKKDEDDGGVMKRSHEAFLRGESHTSFVLAPSNPTVHYDGNGWTFCGSTSESETLPSAVSIATYNILHDALFPISKRLPSLVQTIVSSEADIICFQEVTDDSLVTILSSPAIFSRFLYSSRHPEVVLENERNILLLSRYPFSWSKLDIGGKHKPAFLASFSNSPSEHGTGSKTQNKKLVLAATHLTAGRAGSSLEQKTAEMEALVNHMYETYPEDDWVLAGDMNWPENVRVTPADELFEDAGHLIPYGFTFDPSRNSLAAATMRESPDPQRYDRVYVKRNGGWDVGRTMVFGNGDDPPPSDHYGLRVDLRWKVVVPVEAESLEEAPVVTRLASGHKVSLPPTGNLSTAELVELSTAHAWLPSAEQEHKMGSVLETLRSVICPSQHDQQPSSNVQIRIECVGSYALGVHTSASDVDCLAVGNVSAPTFWELARSRIRQNENLRRRGGGGVDVKLRRFVKDAIVQRMDLEVGGIRVDMQYCPAQKLVGEEWKNIGSLPSDSPLFLLPVSSLITLNAYRDVLTLLKILQPPSLLSAFRSAHRSLKLFLTSQGLYGARFGFLGGFHLTLLLTRVALTLVPIGTELPELVEPHHLVRQFFATYAKWDWERDAVWAIPSREIKAGDATGPQGYRRSPAKEPMVVLSIERPLANLAFHASRNSVEVMRKAFQRADGMLEDGRSWAEACGLEKEKEGPVQVFLKQHKAFIKLDVHFWGGSNLKGRAVVGWLESRIVSLLVQLYAAAPSVNVRFWPARFVDAGTVDVEDDNRGPNGFYLFGLSPTSPTSGSIKSSAESELASITQCLRSFEAELQNNEKFYDSQSTYISLSLVKRGALEKDIGLAKIVPDSFAWSDNGFDPVDDDDDEELDEFEDQDFESQDNQSEVSVGLRNRDLGITSASQRKKAIAASRASRATTHTPAPTKLRTSADVMNRLLWDPVMGKNGRDEYAVGYEDRFLGIKESMLRDWVLKEVENEAFIPQHRIVYFKRVSDGEIIWDKRKKIDLVFGSGVGAG</sequence>
<evidence type="ECO:0000256" key="5">
    <source>
        <dbReference type="ARBA" id="ARBA00022679"/>
    </source>
</evidence>
<feature type="compositionally biased region" description="Acidic residues" evidence="9">
    <location>
        <begin position="1018"/>
        <end position="1037"/>
    </location>
</feature>
<dbReference type="InterPro" id="IPR009097">
    <property type="entry name" value="Cyclic_Pdiesterase"/>
</dbReference>
<dbReference type="SUPFAM" id="SSF55003">
    <property type="entry name" value="PAP/Archaeal CCA-adding enzyme, C-terminal domain"/>
    <property type="match status" value="1"/>
</dbReference>
<dbReference type="SUPFAM" id="SSF55144">
    <property type="entry name" value="LigT-like"/>
    <property type="match status" value="1"/>
</dbReference>
<dbReference type="GO" id="GO:0005634">
    <property type="term" value="C:nucleus"/>
    <property type="evidence" value="ECO:0007669"/>
    <property type="project" value="UniProtKB-SubCell"/>
</dbReference>
<evidence type="ECO:0000256" key="1">
    <source>
        <dbReference type="ARBA" id="ARBA00004123"/>
    </source>
</evidence>
<feature type="domain" description="Polymerase nucleotidyl transferase" evidence="10">
    <location>
        <begin position="560"/>
        <end position="598"/>
    </location>
</feature>
<dbReference type="InterPro" id="IPR036691">
    <property type="entry name" value="Endo/exonu/phosph_ase_sf"/>
</dbReference>
<feature type="domain" description="MJ1316 RNA cyclic group end recognition" evidence="12">
    <location>
        <begin position="1083"/>
        <end position="1157"/>
    </location>
</feature>
<evidence type="ECO:0000256" key="7">
    <source>
        <dbReference type="ARBA" id="ARBA00022840"/>
    </source>
</evidence>
<evidence type="ECO:0000256" key="8">
    <source>
        <dbReference type="ARBA" id="ARBA00023242"/>
    </source>
</evidence>
<dbReference type="SUPFAM" id="SSF81631">
    <property type="entry name" value="PAP/OAS1 substrate-binding domain"/>
    <property type="match status" value="1"/>
</dbReference>
<dbReference type="InterPro" id="IPR005135">
    <property type="entry name" value="Endo/exonuclease/phosphatase"/>
</dbReference>
<proteinExistence type="inferred from homology"/>
<name>A0A0D0C4C2_9AGAR</name>
<dbReference type="OrthoDB" id="10263155at2759"/>
<evidence type="ECO:0000256" key="3">
    <source>
        <dbReference type="ARBA" id="ARBA00012388"/>
    </source>
</evidence>
<evidence type="ECO:0000256" key="6">
    <source>
        <dbReference type="ARBA" id="ARBA00022741"/>
    </source>
</evidence>
<dbReference type="InterPro" id="IPR007012">
    <property type="entry name" value="PolA_pol_cen_dom"/>
</dbReference>
<dbReference type="Pfam" id="PF03372">
    <property type="entry name" value="Exo_endo_phos"/>
    <property type="match status" value="1"/>
</dbReference>
<evidence type="ECO:0000259" key="12">
    <source>
        <dbReference type="Pfam" id="PF04457"/>
    </source>
</evidence>
<reference evidence="14 15" key="1">
    <citation type="submission" date="2014-04" db="EMBL/GenBank/DDBJ databases">
        <title>Evolutionary Origins and Diversification of the Mycorrhizal Mutualists.</title>
        <authorList>
            <consortium name="DOE Joint Genome Institute"/>
            <consortium name="Mycorrhizal Genomics Consortium"/>
            <person name="Kohler A."/>
            <person name="Kuo A."/>
            <person name="Nagy L.G."/>
            <person name="Floudas D."/>
            <person name="Copeland A."/>
            <person name="Barry K.W."/>
            <person name="Cichocki N."/>
            <person name="Veneault-Fourrey C."/>
            <person name="LaButti K."/>
            <person name="Lindquist E.A."/>
            <person name="Lipzen A."/>
            <person name="Lundell T."/>
            <person name="Morin E."/>
            <person name="Murat C."/>
            <person name="Riley R."/>
            <person name="Ohm R."/>
            <person name="Sun H."/>
            <person name="Tunlid A."/>
            <person name="Henrissat B."/>
            <person name="Grigoriev I.V."/>
            <person name="Hibbett D.S."/>
            <person name="Martin F."/>
        </authorList>
    </citation>
    <scope>NUCLEOTIDE SEQUENCE [LARGE SCALE GENOMIC DNA]</scope>
    <source>
        <strain evidence="14 15">FD-317 M1</strain>
    </source>
</reference>
<dbReference type="InterPro" id="IPR043519">
    <property type="entry name" value="NT_sf"/>
</dbReference>
<dbReference type="GO" id="GO:1990817">
    <property type="term" value="F:poly(A) RNA polymerase activity"/>
    <property type="evidence" value="ECO:0007669"/>
    <property type="project" value="UniProtKB-EC"/>
</dbReference>
<dbReference type="Gene3D" id="1.10.1410.10">
    <property type="match status" value="1"/>
</dbReference>
<feature type="domain" description="Poly(A) polymerase central" evidence="13">
    <location>
        <begin position="700"/>
        <end position="838"/>
    </location>
</feature>
<dbReference type="Proteomes" id="UP000053593">
    <property type="component" value="Unassembled WGS sequence"/>
</dbReference>
<dbReference type="Pfam" id="PF13563">
    <property type="entry name" value="2_5_RNA_ligase2"/>
    <property type="match status" value="1"/>
</dbReference>
<dbReference type="InterPro" id="IPR002934">
    <property type="entry name" value="Polymerase_NTP_transf_dom"/>
</dbReference>
<dbReference type="GO" id="GO:0003723">
    <property type="term" value="F:RNA binding"/>
    <property type="evidence" value="ECO:0007669"/>
    <property type="project" value="InterPro"/>
</dbReference>
<dbReference type="SUPFAM" id="SSF81301">
    <property type="entry name" value="Nucleotidyltransferase"/>
    <property type="match status" value="1"/>
</dbReference>
<evidence type="ECO:0000259" key="13">
    <source>
        <dbReference type="Pfam" id="PF04928"/>
    </source>
</evidence>
<evidence type="ECO:0000256" key="4">
    <source>
        <dbReference type="ARBA" id="ARBA00022664"/>
    </source>
</evidence>
<protein>
    <recommendedName>
        <fullName evidence="3">polynucleotide adenylyltransferase</fullName>
        <ecNumber evidence="3">2.7.7.19</ecNumber>
    </recommendedName>
</protein>
<keyword evidence="6" id="KW-0547">Nucleotide-binding</keyword>
<accession>A0A0D0C4C2</accession>
<evidence type="ECO:0000256" key="2">
    <source>
        <dbReference type="ARBA" id="ARBA00010912"/>
    </source>
</evidence>
<keyword evidence="8" id="KW-0539">Nucleus</keyword>
<keyword evidence="5" id="KW-0808">Transferase</keyword>
<evidence type="ECO:0000259" key="10">
    <source>
        <dbReference type="Pfam" id="PF01909"/>
    </source>
</evidence>
<dbReference type="GO" id="GO:0031123">
    <property type="term" value="P:RNA 3'-end processing"/>
    <property type="evidence" value="ECO:0007669"/>
    <property type="project" value="InterPro"/>
</dbReference>
<dbReference type="Pfam" id="PF04457">
    <property type="entry name" value="MJ1316"/>
    <property type="match status" value="1"/>
</dbReference>
<dbReference type="InterPro" id="IPR040459">
    <property type="entry name" value="MJ1316"/>
</dbReference>
<evidence type="ECO:0000313" key="15">
    <source>
        <dbReference type="Proteomes" id="UP000053593"/>
    </source>
</evidence>
<keyword evidence="7" id="KW-0067">ATP-binding</keyword>
<gene>
    <name evidence="14" type="ORF">GYMLUDRAFT_64131</name>
</gene>
<dbReference type="Pfam" id="PF04928">
    <property type="entry name" value="PAP_central"/>
    <property type="match status" value="1"/>
</dbReference>
<comment type="similarity">
    <text evidence="2">Belongs to the poly(A) polymerase family.</text>
</comment>
<dbReference type="GO" id="GO:0005524">
    <property type="term" value="F:ATP binding"/>
    <property type="evidence" value="ECO:0007669"/>
    <property type="project" value="UniProtKB-KW"/>
</dbReference>
<feature type="domain" description="Endonuclease/exonuclease/phosphatase" evidence="11">
    <location>
        <begin position="228"/>
        <end position="468"/>
    </location>
</feature>
<dbReference type="Gene3D" id="3.90.1140.10">
    <property type="entry name" value="Cyclic phosphodiesterase"/>
    <property type="match status" value="1"/>
</dbReference>
<keyword evidence="4" id="KW-0507">mRNA processing</keyword>
<dbReference type="Gene3D" id="3.60.10.10">
    <property type="entry name" value="Endonuclease/exonuclease/phosphatase"/>
    <property type="match status" value="1"/>
</dbReference>
<dbReference type="AlphaFoldDB" id="A0A0D0C4C2"/>
<dbReference type="PANTHER" id="PTHR10682:SF23">
    <property type="entry name" value="POLYNUCLEOTIDE ADENYLYLTRANSFERASE"/>
    <property type="match status" value="1"/>
</dbReference>
<dbReference type="Gene3D" id="3.30.460.10">
    <property type="entry name" value="Beta Polymerase, domain 2"/>
    <property type="match status" value="1"/>
</dbReference>
<evidence type="ECO:0000313" key="14">
    <source>
        <dbReference type="EMBL" id="KIK52687.1"/>
    </source>
</evidence>
<dbReference type="GO" id="GO:0006397">
    <property type="term" value="P:mRNA processing"/>
    <property type="evidence" value="ECO:0007669"/>
    <property type="project" value="UniProtKB-KW"/>
</dbReference>